<dbReference type="Pfam" id="PF22593">
    <property type="entry name" value="SPMIP11"/>
    <property type="match status" value="1"/>
</dbReference>
<keyword evidence="3" id="KW-1185">Reference proteome</keyword>
<sequence>MTFFGITQLGFQHYLREHSVAAKTSEPPRSTHQLGFRALPPLKDKNPIQRPPIPIDQVSGYGPGNEGSYVELMRLKTKHCRNHTAPHVLYFRPPTTANETGWFNKDRPLYQTRPWTYVERKPKINSEMSRFVDSMALTNRQFSLF</sequence>
<evidence type="ECO:0000256" key="1">
    <source>
        <dbReference type="SAM" id="MobiDB-lite"/>
    </source>
</evidence>
<name>A0ABD0KZW6_9CAEN</name>
<dbReference type="EMBL" id="JACVVK020000100">
    <property type="protein sequence ID" value="KAK7492712.1"/>
    <property type="molecule type" value="Genomic_DNA"/>
</dbReference>
<evidence type="ECO:0000313" key="3">
    <source>
        <dbReference type="Proteomes" id="UP001519460"/>
    </source>
</evidence>
<dbReference type="PANTHER" id="PTHR35263:SF1">
    <property type="entry name" value="TESTIS-EXPRESSED PROTEIN 49"/>
    <property type="match status" value="1"/>
</dbReference>
<reference evidence="2 3" key="1">
    <citation type="journal article" date="2023" name="Sci. Data">
        <title>Genome assembly of the Korean intertidal mud-creeper Batillaria attramentaria.</title>
        <authorList>
            <person name="Patra A.K."/>
            <person name="Ho P.T."/>
            <person name="Jun S."/>
            <person name="Lee S.J."/>
            <person name="Kim Y."/>
            <person name="Won Y.J."/>
        </authorList>
    </citation>
    <scope>NUCLEOTIDE SEQUENCE [LARGE SCALE GENOMIC DNA]</scope>
    <source>
        <strain evidence="2">Wonlab-2016</strain>
    </source>
</reference>
<dbReference type="PANTHER" id="PTHR35263">
    <property type="entry name" value="TESTIS-EXPRESSED PROTEIN 49"/>
    <property type="match status" value="1"/>
</dbReference>
<feature type="region of interest" description="Disordered" evidence="1">
    <location>
        <begin position="39"/>
        <end position="60"/>
    </location>
</feature>
<dbReference type="AlphaFoldDB" id="A0ABD0KZW6"/>
<gene>
    <name evidence="2" type="ORF">BaRGS_00016017</name>
</gene>
<evidence type="ECO:0000313" key="2">
    <source>
        <dbReference type="EMBL" id="KAK7492712.1"/>
    </source>
</evidence>
<proteinExistence type="predicted"/>
<comment type="caution">
    <text evidence="2">The sequence shown here is derived from an EMBL/GenBank/DDBJ whole genome shotgun (WGS) entry which is preliminary data.</text>
</comment>
<organism evidence="2 3">
    <name type="scientific">Batillaria attramentaria</name>
    <dbReference type="NCBI Taxonomy" id="370345"/>
    <lineage>
        <taxon>Eukaryota</taxon>
        <taxon>Metazoa</taxon>
        <taxon>Spiralia</taxon>
        <taxon>Lophotrochozoa</taxon>
        <taxon>Mollusca</taxon>
        <taxon>Gastropoda</taxon>
        <taxon>Caenogastropoda</taxon>
        <taxon>Sorbeoconcha</taxon>
        <taxon>Cerithioidea</taxon>
        <taxon>Batillariidae</taxon>
        <taxon>Batillaria</taxon>
    </lineage>
</organism>
<dbReference type="InterPro" id="IPR038775">
    <property type="entry name" value="SPMIP11"/>
</dbReference>
<accession>A0ABD0KZW6</accession>
<protein>
    <submittedName>
        <fullName evidence="2">Uncharacterized protein</fullName>
    </submittedName>
</protein>
<dbReference type="Proteomes" id="UP001519460">
    <property type="component" value="Unassembled WGS sequence"/>
</dbReference>